<keyword evidence="2" id="KW-1185">Reference proteome</keyword>
<name>A0A2A5QRK8_9EURY</name>
<accession>A0A2A5QRK8</accession>
<dbReference type="RefSeq" id="WP_097378375.1">
    <property type="nucleotide sequence ID" value="NZ_NXNI01000001.1"/>
</dbReference>
<evidence type="ECO:0000313" key="1">
    <source>
        <dbReference type="EMBL" id="PCR89429.1"/>
    </source>
</evidence>
<protein>
    <submittedName>
        <fullName evidence="1">Uncharacterized protein</fullName>
    </submittedName>
</protein>
<sequence length="98" mass="10650">MSVDRDDRDLEAELASDAAGQRGIPFDAICTGCQRTRVKRAQPEDVGQHPQIDPMSLDASECTSFKHVCHRCQKATFWNPLAVLSGLSASEDGGDDDT</sequence>
<reference evidence="1 2" key="1">
    <citation type="submission" date="2017-09" db="EMBL/GenBank/DDBJ databases">
        <title>Genome sequences of Natrinema ejinorence JCM 13890T.</title>
        <authorList>
            <person name="Roh S.W."/>
            <person name="Kim Y.B."/>
            <person name="Kim J.Y."/>
        </authorList>
    </citation>
    <scope>NUCLEOTIDE SEQUENCE [LARGE SCALE GENOMIC DNA]</scope>
    <source>
        <strain evidence="1 2">JCM 13890</strain>
    </source>
</reference>
<gene>
    <name evidence="1" type="ORF">CP557_02085</name>
</gene>
<dbReference type="AlphaFoldDB" id="A0A2A5QRK8"/>
<proteinExistence type="predicted"/>
<dbReference type="Proteomes" id="UP000219689">
    <property type="component" value="Unassembled WGS sequence"/>
</dbReference>
<evidence type="ECO:0000313" key="2">
    <source>
        <dbReference type="Proteomes" id="UP000219689"/>
    </source>
</evidence>
<dbReference type="OrthoDB" id="192213at2157"/>
<dbReference type="EMBL" id="NXNI01000001">
    <property type="protein sequence ID" value="PCR89429.1"/>
    <property type="molecule type" value="Genomic_DNA"/>
</dbReference>
<comment type="caution">
    <text evidence="1">The sequence shown here is derived from an EMBL/GenBank/DDBJ whole genome shotgun (WGS) entry which is preliminary data.</text>
</comment>
<organism evidence="1 2">
    <name type="scientific">Natrinema ejinorense</name>
    <dbReference type="NCBI Taxonomy" id="373386"/>
    <lineage>
        <taxon>Archaea</taxon>
        <taxon>Methanobacteriati</taxon>
        <taxon>Methanobacteriota</taxon>
        <taxon>Stenosarchaea group</taxon>
        <taxon>Halobacteria</taxon>
        <taxon>Halobacteriales</taxon>
        <taxon>Natrialbaceae</taxon>
        <taxon>Natrinema</taxon>
    </lineage>
</organism>